<accession>A0A0E0K908</accession>
<comment type="similarity">
    <text evidence="1">Belongs to the LEA type SMP family.</text>
</comment>
<evidence type="ECO:0000256" key="1">
    <source>
        <dbReference type="ARBA" id="ARBA00010733"/>
    </source>
</evidence>
<keyword evidence="2" id="KW-0677">Repeat</keyword>
<evidence type="ECO:0000256" key="2">
    <source>
        <dbReference type="ARBA" id="ARBA00022737"/>
    </source>
</evidence>
<feature type="region of interest" description="Disordered" evidence="3">
    <location>
        <begin position="1"/>
        <end position="23"/>
    </location>
</feature>
<proteinExistence type="inferred from homology"/>
<evidence type="ECO:0000313" key="6">
    <source>
        <dbReference type="Proteomes" id="UP000026962"/>
    </source>
</evidence>
<evidence type="ECO:0000313" key="5">
    <source>
        <dbReference type="EnsemblPlants" id="OPUNC03G04130.1"/>
    </source>
</evidence>
<evidence type="ECO:0000256" key="3">
    <source>
        <dbReference type="SAM" id="MobiDB-lite"/>
    </source>
</evidence>
<name>A0A0E0K908_ORYPU</name>
<feature type="domain" description="SMP" evidence="4">
    <location>
        <begin position="22"/>
        <end position="76"/>
    </location>
</feature>
<reference evidence="5" key="2">
    <citation type="submission" date="2018-05" db="EMBL/GenBank/DDBJ databases">
        <title>OpunRS2 (Oryza punctata Reference Sequence Version 2).</title>
        <authorList>
            <person name="Zhang J."/>
            <person name="Kudrna D."/>
            <person name="Lee S."/>
            <person name="Talag J."/>
            <person name="Welchert J."/>
            <person name="Wing R.A."/>
        </authorList>
    </citation>
    <scope>NUCLEOTIDE SEQUENCE [LARGE SCALE GENOMIC DNA]</scope>
</reference>
<dbReference type="Pfam" id="PF04927">
    <property type="entry name" value="SMP"/>
    <property type="match status" value="3"/>
</dbReference>
<dbReference type="HOGENOM" id="CLU_075678_0_0_1"/>
<dbReference type="PANTHER" id="PTHR31174:SF41">
    <property type="entry name" value="OS12G0470000 PROTEIN"/>
    <property type="match status" value="1"/>
</dbReference>
<dbReference type="EnsemblPlants" id="OPUNC03G04130.1">
    <property type="protein sequence ID" value="OPUNC03G04130.1"/>
    <property type="gene ID" value="OPUNC03G04130"/>
</dbReference>
<reference evidence="5" key="1">
    <citation type="submission" date="2015-04" db="UniProtKB">
        <authorList>
            <consortium name="EnsemblPlants"/>
        </authorList>
    </citation>
    <scope>IDENTIFICATION</scope>
</reference>
<keyword evidence="6" id="KW-1185">Reference proteome</keyword>
<dbReference type="OMA" id="QVIGQYV"/>
<dbReference type="AlphaFoldDB" id="A0A0E0K908"/>
<evidence type="ECO:0000259" key="4">
    <source>
        <dbReference type="Pfam" id="PF04927"/>
    </source>
</evidence>
<dbReference type="eggNOG" id="ENOG502QPSX">
    <property type="taxonomic scope" value="Eukaryota"/>
</dbReference>
<dbReference type="Gramene" id="OPUNC03G04130.1">
    <property type="protein sequence ID" value="OPUNC03G04130.1"/>
    <property type="gene ID" value="OPUNC03G04130"/>
</dbReference>
<feature type="compositionally biased region" description="Basic and acidic residues" evidence="3">
    <location>
        <begin position="1"/>
        <end position="10"/>
    </location>
</feature>
<dbReference type="STRING" id="4537.A0A0E0K908"/>
<dbReference type="PANTHER" id="PTHR31174">
    <property type="entry name" value="SEED MATURATION FAMILY PROTEIN"/>
    <property type="match status" value="1"/>
</dbReference>
<feature type="domain" description="SMP" evidence="4">
    <location>
        <begin position="149"/>
        <end position="206"/>
    </location>
</feature>
<organism evidence="5">
    <name type="scientific">Oryza punctata</name>
    <name type="common">Red rice</name>
    <dbReference type="NCBI Taxonomy" id="4537"/>
    <lineage>
        <taxon>Eukaryota</taxon>
        <taxon>Viridiplantae</taxon>
        <taxon>Streptophyta</taxon>
        <taxon>Embryophyta</taxon>
        <taxon>Tracheophyta</taxon>
        <taxon>Spermatophyta</taxon>
        <taxon>Magnoliopsida</taxon>
        <taxon>Liliopsida</taxon>
        <taxon>Poales</taxon>
        <taxon>Poaceae</taxon>
        <taxon>BOP clade</taxon>
        <taxon>Oryzoideae</taxon>
        <taxon>Oryzeae</taxon>
        <taxon>Oryzinae</taxon>
        <taxon>Oryza</taxon>
    </lineage>
</organism>
<feature type="domain" description="SMP" evidence="4">
    <location>
        <begin position="236"/>
        <end position="285"/>
    </location>
</feature>
<sequence length="288" mass="28712">MSQEQPRRPSEQAAGGGGEQGIRYGDVFPVSGSLAVKPIAPRDAATMQSAENLVLGKTVKGGPAAAMESAASRNEEMGVVGHDQATDATAEQGVTVSDTLVPGGGRIVTEFVAGQAVGHHVEQDDGASVVAGVAGGGGVEGGVEDHTKITIGEALEAAAFAAGGKPVEGSDAAAIQAAEARATGLDANIAGGLAAQAQSAAAANLWTARDEDKTKLGDVLTVTYTLFYQFNRARQNATAKLVADKEVESGDAARVAGAETRNKPGATARPGGVAASMAAAARLNRGPT</sequence>
<dbReference type="InterPro" id="IPR007011">
    <property type="entry name" value="LEA_SMP_dom"/>
</dbReference>
<protein>
    <recommendedName>
        <fullName evidence="4">SMP domain-containing protein</fullName>
    </recommendedName>
</protein>
<dbReference type="InterPro" id="IPR042971">
    <property type="entry name" value="LEA_SMP"/>
</dbReference>
<dbReference type="Proteomes" id="UP000026962">
    <property type="component" value="Chromosome 3"/>
</dbReference>
<feature type="region of interest" description="Disordered" evidence="3">
    <location>
        <begin position="251"/>
        <end position="276"/>
    </location>
</feature>